<sequence length="411" mass="44762">MEKVTPTSLANAFLATAGISAPMSSSGIRGLSLRSVRETVHCATTQTTSAPPPPANCQQHQLLNTTEDKCNAIFAEVELLSKWLQHAVESRAHVEREAYALLQQADVKIQHLEDTVRQKEMELLYMRGAMESLRTRVEFYECRERRIEGDDDDANFPLRREADFKGAAVRKVVIMGENNTNDSYCSNRMGRGNGVMSPADFTVDSTEQLNAGKCVDLGTTAATCNSNGVDNASVSSPAETGVGGRSRVGHSALSWVRYLLERCVSNSGKDGASEGAAWMKKKGEGNDQLADALTMLTTLQCQYADPNGDLVMMNSLCTKFSNSIVAVAEELNTALQIPLKRASNTTDSLQISQAAKVVEHPESAAEALPSSNQEPIMQCRKSVVEENLQLLQSLMAVESSSREAWSTLQKY</sequence>
<accession>A0A1G4HZS7</accession>
<dbReference type="EMBL" id="CZPT02000167">
    <property type="protein sequence ID" value="SCU64843.1"/>
    <property type="molecule type" value="Genomic_DNA"/>
</dbReference>
<dbReference type="AlphaFoldDB" id="A0A1G4HZS7"/>
<dbReference type="VEuPathDB" id="TriTrypDB:TEOVI_000641700"/>
<gene>
    <name evidence="1" type="ORF">TEOVI_000641700</name>
</gene>
<dbReference type="GeneID" id="92380351"/>
<dbReference type="Proteomes" id="UP000195570">
    <property type="component" value="Unassembled WGS sequence"/>
</dbReference>
<proteinExistence type="predicted"/>
<evidence type="ECO:0000313" key="2">
    <source>
        <dbReference type="Proteomes" id="UP000195570"/>
    </source>
</evidence>
<dbReference type="RefSeq" id="XP_067076539.1">
    <property type="nucleotide sequence ID" value="XM_067220438.1"/>
</dbReference>
<reference evidence="1" key="1">
    <citation type="submission" date="2016-09" db="EMBL/GenBank/DDBJ databases">
        <authorList>
            <person name="Hebert L."/>
            <person name="Moumen B."/>
        </authorList>
    </citation>
    <scope>NUCLEOTIDE SEQUENCE [LARGE SCALE GENOMIC DNA]</scope>
    <source>
        <strain evidence="1">OVI</strain>
    </source>
</reference>
<comment type="caution">
    <text evidence="1">The sequence shown here is derived from an EMBL/GenBank/DDBJ whole genome shotgun (WGS) entry which is preliminary data.</text>
</comment>
<organism evidence="1 2">
    <name type="scientific">Trypanosoma equiperdum</name>
    <dbReference type="NCBI Taxonomy" id="5694"/>
    <lineage>
        <taxon>Eukaryota</taxon>
        <taxon>Discoba</taxon>
        <taxon>Euglenozoa</taxon>
        <taxon>Kinetoplastea</taxon>
        <taxon>Metakinetoplastina</taxon>
        <taxon>Trypanosomatida</taxon>
        <taxon>Trypanosomatidae</taxon>
        <taxon>Trypanosoma</taxon>
    </lineage>
</organism>
<evidence type="ECO:0000313" key="1">
    <source>
        <dbReference type="EMBL" id="SCU64843.1"/>
    </source>
</evidence>
<keyword evidence="2" id="KW-1185">Reference proteome</keyword>
<protein>
    <submittedName>
        <fullName evidence="1">Uncharacterized protein</fullName>
    </submittedName>
</protein>
<name>A0A1G4HZS7_TRYEQ</name>